<dbReference type="PANTHER" id="PTHR48101">
    <property type="entry name" value="METHYLMALONYL-COA MUTASE, MITOCHONDRIAL-RELATED"/>
    <property type="match status" value="1"/>
</dbReference>
<dbReference type="GO" id="GO:0031419">
    <property type="term" value="F:cobalamin binding"/>
    <property type="evidence" value="ECO:0007669"/>
    <property type="project" value="InterPro"/>
</dbReference>
<reference evidence="4 5" key="1">
    <citation type="submission" date="2021-04" db="EMBL/GenBank/DDBJ databases">
        <title>Genome analysis of Polyangium sp.</title>
        <authorList>
            <person name="Li Y."/>
            <person name="Wang J."/>
        </authorList>
    </citation>
    <scope>NUCLEOTIDE SEQUENCE [LARGE SCALE GENOMIC DNA]</scope>
    <source>
        <strain evidence="4 5">SDU14</strain>
    </source>
</reference>
<dbReference type="NCBIfam" id="TIGR00641">
    <property type="entry name" value="acid_CoA_mut_N"/>
    <property type="match status" value="1"/>
</dbReference>
<gene>
    <name evidence="4" type="ORF">KEG57_44105</name>
</gene>
<evidence type="ECO:0000256" key="2">
    <source>
        <dbReference type="SAM" id="MobiDB-lite"/>
    </source>
</evidence>
<feature type="domain" description="Methylmalonyl-CoA mutase alpha/beta chain catalytic" evidence="3">
    <location>
        <begin position="46"/>
        <end position="554"/>
    </location>
</feature>
<dbReference type="SUPFAM" id="SSF51703">
    <property type="entry name" value="Cobalamin (vitamin B12)-dependent enzymes"/>
    <property type="match status" value="1"/>
</dbReference>
<keyword evidence="5" id="KW-1185">Reference proteome</keyword>
<sequence length="561" mass="61323">MKSDDRAEGQAKEEFEKRLAKARKAARPRAPLLSGPPGSVGEGADDLYDEETLERLGFEPARDLGFPGMPPFTRGVQPNMYRGRLWTMRQYAGFGTAEESNARYHYLLSQGQTGLSVAFDLPTQMGRDSDHALAAGEVGRVGVAIDSLGDMRRLLAGLPLDTISTSMTINATAAILLSLYIAVADEAGVPRDKLRGTIQNDILKEYIARGTYIYPPRPSIRLISDIFAFCSKDAPNWNTISISGYHMREAGCDAAQEIAFTLADGIAYVKAAVEAGLDVDDFGGQLSFFFNGHNNLLEEIAKFRAARRLWSSIMQERFGAKTDRARALKFHCQTAGMTLLAQQPMVNVVRVAMQALAAVLGGCQSLHTNGFDEALGLPTAEAATLALRTQQVIGYESGVTDFVDPLGGSYAVEALTTRLEQAAREYIRRVDELGGMVSAIEQGYVQREIQAAAYRYQLEIEEKKRIIVGLNEFASESPPVPVMKIDPRIEREQAERTRAWRAEHDTPAKAESLAVIDRVAKDGRENLLPPILAAVKAGATVGEISDVLRAAWGEHTEILTI</sequence>
<keyword evidence="1" id="KW-0413">Isomerase</keyword>
<dbReference type="RefSeq" id="WP_272423013.1">
    <property type="nucleotide sequence ID" value="NZ_JAGTJJ010000054.1"/>
</dbReference>
<comment type="caution">
    <text evidence="4">The sequence shown here is derived from an EMBL/GenBank/DDBJ whole genome shotgun (WGS) entry which is preliminary data.</text>
</comment>
<dbReference type="Gene3D" id="3.20.20.240">
    <property type="entry name" value="Methylmalonyl-CoA mutase"/>
    <property type="match status" value="1"/>
</dbReference>
<name>A0A9X4AYW1_9BACT</name>
<accession>A0A9X4AYW1</accession>
<dbReference type="InterPro" id="IPR006098">
    <property type="entry name" value="MMCoA_mutase_a_cat"/>
</dbReference>
<dbReference type="Pfam" id="PF01642">
    <property type="entry name" value="MM_CoA_mutase"/>
    <property type="match status" value="1"/>
</dbReference>
<dbReference type="GO" id="GO:0004494">
    <property type="term" value="F:methylmalonyl-CoA mutase activity"/>
    <property type="evidence" value="ECO:0007669"/>
    <property type="project" value="InterPro"/>
</dbReference>
<feature type="compositionally biased region" description="Basic and acidic residues" evidence="2">
    <location>
        <begin position="1"/>
        <end position="19"/>
    </location>
</feature>
<protein>
    <submittedName>
        <fullName evidence="4">Methylmalonyl-CoA mutase</fullName>
    </submittedName>
</protein>
<dbReference type="PANTHER" id="PTHR48101:SF1">
    <property type="entry name" value="METHYLMALONYL-COA MUTASE, LARGE SUBUNIT"/>
    <property type="match status" value="1"/>
</dbReference>
<feature type="region of interest" description="Disordered" evidence="2">
    <location>
        <begin position="1"/>
        <end position="45"/>
    </location>
</feature>
<dbReference type="InterPro" id="IPR016176">
    <property type="entry name" value="Cbl-dep_enz_cat"/>
</dbReference>
<dbReference type="AlphaFoldDB" id="A0A9X4AYW1"/>
<evidence type="ECO:0000313" key="4">
    <source>
        <dbReference type="EMBL" id="MDC3987532.1"/>
    </source>
</evidence>
<evidence type="ECO:0000313" key="5">
    <source>
        <dbReference type="Proteomes" id="UP001151081"/>
    </source>
</evidence>
<proteinExistence type="predicted"/>
<dbReference type="EMBL" id="JAGTJJ010000054">
    <property type="protein sequence ID" value="MDC3987532.1"/>
    <property type="molecule type" value="Genomic_DNA"/>
</dbReference>
<evidence type="ECO:0000256" key="1">
    <source>
        <dbReference type="ARBA" id="ARBA00023235"/>
    </source>
</evidence>
<evidence type="ECO:0000259" key="3">
    <source>
        <dbReference type="Pfam" id="PF01642"/>
    </source>
</evidence>
<dbReference type="Proteomes" id="UP001151081">
    <property type="component" value="Unassembled WGS sequence"/>
</dbReference>
<dbReference type="InterPro" id="IPR006099">
    <property type="entry name" value="MeMalonylCoA_mutase_a/b_cat"/>
</dbReference>
<organism evidence="4 5">
    <name type="scientific">Polyangium jinanense</name>
    <dbReference type="NCBI Taxonomy" id="2829994"/>
    <lineage>
        <taxon>Bacteria</taxon>
        <taxon>Pseudomonadati</taxon>
        <taxon>Myxococcota</taxon>
        <taxon>Polyangia</taxon>
        <taxon>Polyangiales</taxon>
        <taxon>Polyangiaceae</taxon>
        <taxon>Polyangium</taxon>
    </lineage>
</organism>